<evidence type="ECO:0000256" key="6">
    <source>
        <dbReference type="ARBA" id="ARBA00038929"/>
    </source>
</evidence>
<dbReference type="Gene3D" id="3.20.20.80">
    <property type="entry name" value="Glycosidases"/>
    <property type="match status" value="1"/>
</dbReference>
<organism evidence="8 9">
    <name type="scientific">Kipferlia bialata</name>
    <dbReference type="NCBI Taxonomy" id="797122"/>
    <lineage>
        <taxon>Eukaryota</taxon>
        <taxon>Metamonada</taxon>
        <taxon>Carpediemonas-like organisms</taxon>
        <taxon>Kipferlia</taxon>
    </lineage>
</organism>
<evidence type="ECO:0000313" key="9">
    <source>
        <dbReference type="Proteomes" id="UP000265618"/>
    </source>
</evidence>
<feature type="signal peptide" evidence="7">
    <location>
        <begin position="1"/>
        <end position="19"/>
    </location>
</feature>
<evidence type="ECO:0000256" key="2">
    <source>
        <dbReference type="ARBA" id="ARBA00023180"/>
    </source>
</evidence>
<comment type="catalytic activity">
    <reaction evidence="5">
        <text>Successive hydrolysis of beta-D-glucose units from the non-reducing ends of (1-&gt;3)-beta-D-glucans, releasing alpha-glucose.</text>
        <dbReference type="EC" id="3.2.1.58"/>
    </reaction>
</comment>
<dbReference type="GO" id="GO:0004338">
    <property type="term" value="F:glucan exo-1,3-beta-glucosidase activity"/>
    <property type="evidence" value="ECO:0007669"/>
    <property type="project" value="UniProtKB-EC"/>
</dbReference>
<dbReference type="GO" id="GO:0071555">
    <property type="term" value="P:cell wall organization"/>
    <property type="evidence" value="ECO:0007669"/>
    <property type="project" value="UniProtKB-KW"/>
</dbReference>
<keyword evidence="1" id="KW-0378">Hydrolase</keyword>
<dbReference type="InterPro" id="IPR017853">
    <property type="entry name" value="GH"/>
</dbReference>
<dbReference type="PANTHER" id="PTHR31297:SF34">
    <property type="entry name" value="GLUCAN 1,3-BETA-GLUCOSIDASE 2"/>
    <property type="match status" value="1"/>
</dbReference>
<name>A0A9K3GGN4_9EUKA</name>
<keyword evidence="3" id="KW-0326">Glycosidase</keyword>
<dbReference type="GO" id="GO:0009986">
    <property type="term" value="C:cell surface"/>
    <property type="evidence" value="ECO:0007669"/>
    <property type="project" value="TreeGrafter"/>
</dbReference>
<evidence type="ECO:0000256" key="1">
    <source>
        <dbReference type="ARBA" id="ARBA00022801"/>
    </source>
</evidence>
<keyword evidence="4" id="KW-0961">Cell wall biogenesis/degradation</keyword>
<feature type="chain" id="PRO_5039902187" description="glucan 1,3-beta-glucosidase" evidence="7">
    <location>
        <begin position="20"/>
        <end position="436"/>
    </location>
</feature>
<dbReference type="AlphaFoldDB" id="A0A9K3GGN4"/>
<evidence type="ECO:0000313" key="8">
    <source>
        <dbReference type="EMBL" id="GIQ81942.1"/>
    </source>
</evidence>
<accession>A0A9K3GGN4</accession>
<evidence type="ECO:0000256" key="4">
    <source>
        <dbReference type="ARBA" id="ARBA00023316"/>
    </source>
</evidence>
<reference evidence="8 9" key="1">
    <citation type="journal article" date="2018" name="PLoS ONE">
        <title>The draft genome of Kipferlia bialata reveals reductive genome evolution in fornicate parasites.</title>
        <authorList>
            <person name="Tanifuji G."/>
            <person name="Takabayashi S."/>
            <person name="Kume K."/>
            <person name="Takagi M."/>
            <person name="Nakayama T."/>
            <person name="Kamikawa R."/>
            <person name="Inagaki Y."/>
            <person name="Hashimoto T."/>
        </authorList>
    </citation>
    <scope>NUCLEOTIDE SEQUENCE [LARGE SCALE GENOMIC DNA]</scope>
    <source>
        <strain evidence="8">NY0173</strain>
    </source>
</reference>
<dbReference type="EMBL" id="BDIP01000539">
    <property type="protein sequence ID" value="GIQ81942.1"/>
    <property type="molecule type" value="Genomic_DNA"/>
</dbReference>
<dbReference type="OrthoDB" id="62120at2759"/>
<dbReference type="EC" id="3.2.1.58" evidence="6"/>
<proteinExistence type="predicted"/>
<gene>
    <name evidence="8" type="ORF">KIPB_002989</name>
</gene>
<dbReference type="GO" id="GO:0005576">
    <property type="term" value="C:extracellular region"/>
    <property type="evidence" value="ECO:0007669"/>
    <property type="project" value="TreeGrafter"/>
</dbReference>
<dbReference type="SUPFAM" id="SSF51445">
    <property type="entry name" value="(Trans)glycosidases"/>
    <property type="match status" value="1"/>
</dbReference>
<keyword evidence="2" id="KW-0325">Glycoprotein</keyword>
<evidence type="ECO:0000256" key="3">
    <source>
        <dbReference type="ARBA" id="ARBA00023295"/>
    </source>
</evidence>
<evidence type="ECO:0000256" key="7">
    <source>
        <dbReference type="SAM" id="SignalP"/>
    </source>
</evidence>
<protein>
    <recommendedName>
        <fullName evidence="6">glucan 1,3-beta-glucosidase</fullName>
        <ecNumber evidence="6">3.2.1.58</ecNumber>
    </recommendedName>
</protein>
<keyword evidence="7" id="KW-0732">Signal</keyword>
<evidence type="ECO:0000256" key="5">
    <source>
        <dbReference type="ARBA" id="ARBA00036824"/>
    </source>
</evidence>
<dbReference type="PANTHER" id="PTHR31297">
    <property type="entry name" value="GLUCAN ENDO-1,6-BETA-GLUCOSIDASE B"/>
    <property type="match status" value="1"/>
</dbReference>
<comment type="caution">
    <text evidence="8">The sequence shown here is derived from an EMBL/GenBank/DDBJ whole genome shotgun (WGS) entry which is preliminary data.</text>
</comment>
<sequence>MRLLCLLVVLCTLCGVAFSNDTISGVNLGGWLLIEEWMFSFGMFDRVDELYDTPQGVVMPPLLPDGFGQNWFGEGDLVYKLVQQFGEDSAIEVIEAHRDEYITDDDLMLMRLAGIEAVRVPLGWWALVDECDAEEAVVITDPAHADKQFVTVPRPYLLEQISRIVDNGLEVLLDIHAFPGGSTEGSYNGIFPADPVFFTSDDLMAQGFDIVTNLCDLYLDLPASTRAGVTGFTLMNEPAQGLGWQSDFMQAWLRSATDIYRQKIANFVSDVPKLYTNLIGNSITNEAMLIWMDDTFTEEELADWAVLDVHSYYAWDWPASGCYDGSCAYECSDSATAEGLDHIHDIVWDTAEYTHTYFVANGTVPMVACTEYSLATLNLSNTACRSKPILDEMYYNQLLGFEEQGLYASFFWTWRMPYGGTHEYAWSLKYYLGLGH</sequence>
<dbReference type="GO" id="GO:0009251">
    <property type="term" value="P:glucan catabolic process"/>
    <property type="evidence" value="ECO:0007669"/>
    <property type="project" value="TreeGrafter"/>
</dbReference>
<keyword evidence="9" id="KW-1185">Reference proteome</keyword>
<dbReference type="InterPro" id="IPR050386">
    <property type="entry name" value="Glycosyl_hydrolase_5"/>
</dbReference>
<dbReference type="Proteomes" id="UP000265618">
    <property type="component" value="Unassembled WGS sequence"/>
</dbReference>